<evidence type="ECO:0008006" key="3">
    <source>
        <dbReference type="Google" id="ProtNLM"/>
    </source>
</evidence>
<keyword evidence="2" id="KW-1185">Reference proteome</keyword>
<organism evidence="1 2">
    <name type="scientific">Pontibacillus litoralis JSM 072002</name>
    <dbReference type="NCBI Taxonomy" id="1385512"/>
    <lineage>
        <taxon>Bacteria</taxon>
        <taxon>Bacillati</taxon>
        <taxon>Bacillota</taxon>
        <taxon>Bacilli</taxon>
        <taxon>Bacillales</taxon>
        <taxon>Bacillaceae</taxon>
        <taxon>Pontibacillus</taxon>
    </lineage>
</organism>
<protein>
    <recommendedName>
        <fullName evidence="3">DUF3679 domain-containing protein</fullName>
    </recommendedName>
</protein>
<dbReference type="STRING" id="1385512.N784_00935"/>
<evidence type="ECO:0000313" key="2">
    <source>
        <dbReference type="Proteomes" id="UP000030401"/>
    </source>
</evidence>
<dbReference type="Proteomes" id="UP000030401">
    <property type="component" value="Unassembled WGS sequence"/>
</dbReference>
<dbReference type="Pfam" id="PF12438">
    <property type="entry name" value="DUF3679"/>
    <property type="match status" value="1"/>
</dbReference>
<name>A0A0A5GAY8_9BACI</name>
<comment type="caution">
    <text evidence="1">The sequence shown here is derived from an EMBL/GenBank/DDBJ whole genome shotgun (WGS) entry which is preliminary data.</text>
</comment>
<proteinExistence type="predicted"/>
<gene>
    <name evidence="1" type="ORF">N784_00935</name>
</gene>
<dbReference type="EMBL" id="AVPG01000001">
    <property type="protein sequence ID" value="KGX89194.1"/>
    <property type="molecule type" value="Genomic_DNA"/>
</dbReference>
<evidence type="ECO:0000313" key="1">
    <source>
        <dbReference type="EMBL" id="KGX89194.1"/>
    </source>
</evidence>
<accession>A0A0A5GAY8</accession>
<dbReference type="AlphaFoldDB" id="A0A0A5GAY8"/>
<dbReference type="eggNOG" id="ENOG50345EE">
    <property type="taxonomic scope" value="Bacteria"/>
</dbReference>
<sequence length="117" mass="13637">MLRFLTTISLLVILFFSGVLLGMNQASLSMIEMRGFSNQSFHEAIQTKESAQPSEYEVEVLGEPYEQVSVEERQETYEEMQTSHGILKLAFGLERFVQWLYNSFIYLVYQLVQVFYA</sequence>
<dbReference type="OrthoDB" id="2972213at2"/>
<reference evidence="1 2" key="1">
    <citation type="submission" date="2013-08" db="EMBL/GenBank/DDBJ databases">
        <authorList>
            <person name="Huang J."/>
            <person name="Wang G."/>
        </authorList>
    </citation>
    <scope>NUCLEOTIDE SEQUENCE [LARGE SCALE GENOMIC DNA]</scope>
    <source>
        <strain evidence="1 2">JSM 072002</strain>
    </source>
</reference>
<dbReference type="InterPro" id="IPR020534">
    <property type="entry name" value="Uncharacterised_YqxA"/>
</dbReference>
<dbReference type="RefSeq" id="WP_036831043.1">
    <property type="nucleotide sequence ID" value="NZ_AVPG01000001.1"/>
</dbReference>